<keyword evidence="1" id="KW-0808">Transferase</keyword>
<dbReference type="Pfam" id="PF08545">
    <property type="entry name" value="ACP_syn_III"/>
    <property type="match status" value="1"/>
</dbReference>
<dbReference type="Proteomes" id="UP000317169">
    <property type="component" value="Unassembled WGS sequence"/>
</dbReference>
<protein>
    <submittedName>
        <fullName evidence="5">Ketoacyl-ACP synthase III</fullName>
    </submittedName>
</protein>
<evidence type="ECO:0000256" key="2">
    <source>
        <dbReference type="ARBA" id="ARBA00023315"/>
    </source>
</evidence>
<feature type="domain" description="Beta-ketoacyl-[acyl-carrier-protein] synthase III N-terminal" evidence="4">
    <location>
        <begin position="116"/>
        <end position="197"/>
    </location>
</feature>
<dbReference type="InterPro" id="IPR016039">
    <property type="entry name" value="Thiolase-like"/>
</dbReference>
<dbReference type="AlphaFoldDB" id="A0A507ZL36"/>
<evidence type="ECO:0000259" key="3">
    <source>
        <dbReference type="Pfam" id="PF08541"/>
    </source>
</evidence>
<sequence length="347" mass="38506">MVYLNAISYHMPSTALSNEQLIAEYLPYKKKEDKTITAEELFNQNWIKTRHQVALTDTAKDLGNRAAENLFEQWNIRKEEIQYLVFVSDALDYKGPTTACVMQNDLGLSKSIGAIDVLHGCTGFVYGLSLISALIESGQIDNALLITADIPTKVIHPADIELRAIFSDAGAATFLSKEKIKNGINAEVGKFVFGTDGSGENALKVERSGSRNPADVKWLKQFEEVPHGNTGGKLYMKSSAIFLFALRTVPKLVKQILQKEGWNKEDIDFYVFHQANGQMLDFIGKRMKLPKEKVIINIENIGNTVSASIPIALYQEYKKNTFSAQQKALLAGFGIGLSWGATTLKFT</sequence>
<accession>A0A507ZL36</accession>
<dbReference type="InterPro" id="IPR013747">
    <property type="entry name" value="ACP_syn_III_C"/>
</dbReference>
<name>A0A507ZL36_9FLAO</name>
<dbReference type="GO" id="GO:0006633">
    <property type="term" value="P:fatty acid biosynthetic process"/>
    <property type="evidence" value="ECO:0007669"/>
    <property type="project" value="InterPro"/>
</dbReference>
<dbReference type="CDD" id="cd00830">
    <property type="entry name" value="KAS_III"/>
    <property type="match status" value="1"/>
</dbReference>
<comment type="caution">
    <text evidence="5">The sequence shown here is derived from an EMBL/GenBank/DDBJ whole genome shotgun (WGS) entry which is preliminary data.</text>
</comment>
<evidence type="ECO:0000313" key="5">
    <source>
        <dbReference type="EMBL" id="TQD37707.1"/>
    </source>
</evidence>
<dbReference type="Gene3D" id="3.40.47.10">
    <property type="match status" value="1"/>
</dbReference>
<evidence type="ECO:0000256" key="1">
    <source>
        <dbReference type="ARBA" id="ARBA00022679"/>
    </source>
</evidence>
<keyword evidence="6" id="KW-1185">Reference proteome</keyword>
<keyword evidence="2" id="KW-0012">Acyltransferase</keyword>
<feature type="domain" description="Beta-ketoacyl-[acyl-carrier-protein] synthase III C-terminal" evidence="3">
    <location>
        <begin position="257"/>
        <end position="345"/>
    </location>
</feature>
<dbReference type="Pfam" id="PF08541">
    <property type="entry name" value="ACP_syn_III_C"/>
    <property type="match status" value="1"/>
</dbReference>
<dbReference type="PANTHER" id="PTHR34069">
    <property type="entry name" value="3-OXOACYL-[ACYL-CARRIER-PROTEIN] SYNTHASE 3"/>
    <property type="match status" value="1"/>
</dbReference>
<dbReference type="InterPro" id="IPR013751">
    <property type="entry name" value="ACP_syn_III_N"/>
</dbReference>
<organism evidence="5 6">
    <name type="scientific">Haloflavibacter putidus</name>
    <dbReference type="NCBI Taxonomy" id="2576776"/>
    <lineage>
        <taxon>Bacteria</taxon>
        <taxon>Pseudomonadati</taxon>
        <taxon>Bacteroidota</taxon>
        <taxon>Flavobacteriia</taxon>
        <taxon>Flavobacteriales</taxon>
        <taxon>Flavobacteriaceae</taxon>
        <taxon>Haloflavibacter</taxon>
    </lineage>
</organism>
<dbReference type="SUPFAM" id="SSF53901">
    <property type="entry name" value="Thiolase-like"/>
    <property type="match status" value="1"/>
</dbReference>
<proteinExistence type="predicted"/>
<dbReference type="OrthoDB" id="9815506at2"/>
<reference evidence="5 6" key="1">
    <citation type="submission" date="2019-06" db="EMBL/GenBank/DDBJ databases">
        <title>Flavibacter putida gen. nov., sp. nov., a novel marine bacterium of the family Flavobacteriaceae isolated from coastal seawater.</title>
        <authorList>
            <person name="Feng X."/>
        </authorList>
    </citation>
    <scope>NUCLEOTIDE SEQUENCE [LARGE SCALE GENOMIC DNA]</scope>
    <source>
        <strain evidence="5 6">PLHSN227</strain>
    </source>
</reference>
<dbReference type="GO" id="GO:0044550">
    <property type="term" value="P:secondary metabolite biosynthetic process"/>
    <property type="evidence" value="ECO:0007669"/>
    <property type="project" value="TreeGrafter"/>
</dbReference>
<dbReference type="RefSeq" id="WP_141422082.1">
    <property type="nucleotide sequence ID" value="NZ_VIAR01000009.1"/>
</dbReference>
<evidence type="ECO:0000313" key="6">
    <source>
        <dbReference type="Proteomes" id="UP000317169"/>
    </source>
</evidence>
<gene>
    <name evidence="5" type="ORF">FKR84_09545</name>
</gene>
<dbReference type="EMBL" id="VIAR01000009">
    <property type="protein sequence ID" value="TQD37707.1"/>
    <property type="molecule type" value="Genomic_DNA"/>
</dbReference>
<dbReference type="PANTHER" id="PTHR34069:SF2">
    <property type="entry name" value="BETA-KETOACYL-[ACYL-CARRIER-PROTEIN] SYNTHASE III"/>
    <property type="match status" value="1"/>
</dbReference>
<dbReference type="GO" id="GO:0004315">
    <property type="term" value="F:3-oxoacyl-[acyl-carrier-protein] synthase activity"/>
    <property type="evidence" value="ECO:0007669"/>
    <property type="project" value="InterPro"/>
</dbReference>
<evidence type="ECO:0000259" key="4">
    <source>
        <dbReference type="Pfam" id="PF08545"/>
    </source>
</evidence>